<evidence type="ECO:0000256" key="9">
    <source>
        <dbReference type="ARBA" id="ARBA00023065"/>
    </source>
</evidence>
<keyword evidence="7" id="KW-0809">Transit peptide</keyword>
<dbReference type="Proteomes" id="UP000536275">
    <property type="component" value="Unassembled WGS sequence"/>
</dbReference>
<keyword evidence="8 14" id="KW-1133">Transmembrane helix</keyword>
<keyword evidence="4 14" id="KW-0812">Transmembrane</keyword>
<dbReference type="PANTHER" id="PTHR13890">
    <property type="entry name" value="RNA SPLICING PROTEIN MRS2, MITOCHONDRIAL"/>
    <property type="match status" value="1"/>
</dbReference>
<dbReference type="Pfam" id="PF22099">
    <property type="entry name" value="MRS2-like"/>
    <property type="match status" value="1"/>
</dbReference>
<dbReference type="GO" id="GO:0005743">
    <property type="term" value="C:mitochondrial inner membrane"/>
    <property type="evidence" value="ECO:0007669"/>
    <property type="project" value="UniProtKB-SubCell"/>
</dbReference>
<organism evidence="15 17">
    <name type="scientific">Candida albicans</name>
    <name type="common">Yeast</name>
    <dbReference type="NCBI Taxonomy" id="5476"/>
    <lineage>
        <taxon>Eukaryota</taxon>
        <taxon>Fungi</taxon>
        <taxon>Dikarya</taxon>
        <taxon>Ascomycota</taxon>
        <taxon>Saccharomycotina</taxon>
        <taxon>Pichiomycetes</taxon>
        <taxon>Debaryomycetaceae</taxon>
        <taxon>Candida/Lodderomyces clade</taxon>
        <taxon>Candida</taxon>
    </lineage>
</organism>
<dbReference type="Gene3D" id="1.20.58.340">
    <property type="entry name" value="Magnesium transport protein CorA, transmembrane region"/>
    <property type="match status" value="1"/>
</dbReference>
<dbReference type="GO" id="GO:0015095">
    <property type="term" value="F:magnesium ion transmembrane transporter activity"/>
    <property type="evidence" value="ECO:0007669"/>
    <property type="project" value="EnsemblFungi"/>
</dbReference>
<keyword evidence="6 14" id="KW-0460">Magnesium</keyword>
<comment type="caution">
    <text evidence="15">The sequence shown here is derived from an EMBL/GenBank/DDBJ whole genome shotgun (WGS) entry which is preliminary data.</text>
</comment>
<evidence type="ECO:0000256" key="4">
    <source>
        <dbReference type="ARBA" id="ARBA00022692"/>
    </source>
</evidence>
<dbReference type="FunFam" id="1.20.58.340:FF:000005">
    <property type="entry name" value="Inner membrane magnesium transporter MRS2"/>
    <property type="match status" value="1"/>
</dbReference>
<dbReference type="EMBL" id="JABWAD010000056">
    <property type="protein sequence ID" value="KAF6066490.1"/>
    <property type="molecule type" value="Genomic_DNA"/>
</dbReference>
<evidence type="ECO:0000313" key="17">
    <source>
        <dbReference type="Proteomes" id="UP000536275"/>
    </source>
</evidence>
<evidence type="ECO:0000256" key="12">
    <source>
        <dbReference type="ARBA" id="ARBA00046105"/>
    </source>
</evidence>
<comment type="subcellular location">
    <subcellularLocation>
        <location evidence="1 14">Mitochondrion inner membrane</location>
        <topology evidence="1 14">Multi-pass membrane protein</topology>
    </subcellularLocation>
</comment>
<dbReference type="OMA" id="TLLIHMF"/>
<evidence type="ECO:0000256" key="3">
    <source>
        <dbReference type="ARBA" id="ARBA00022448"/>
    </source>
</evidence>
<evidence type="ECO:0000256" key="13">
    <source>
        <dbReference type="ARBA" id="ARBA00046701"/>
    </source>
</evidence>
<evidence type="ECO:0000256" key="2">
    <source>
        <dbReference type="ARBA" id="ARBA00009765"/>
    </source>
</evidence>
<keyword evidence="10" id="KW-0496">Mitochondrion</keyword>
<reference evidence="15 17" key="1">
    <citation type="submission" date="2020-03" db="EMBL/GenBank/DDBJ databases">
        <title>FDA dAtabase for Regulatory Grade micrObial Sequences (FDA-ARGOS): Supporting development and validation of Infectious Disease Dx tests.</title>
        <authorList>
            <person name="Campos J."/>
            <person name="Goldberg B."/>
            <person name="Tallon L."/>
            <person name="Sadzewicz L."/>
            <person name="Vavikolanu K."/>
            <person name="Mehta A."/>
            <person name="Aluvathingal J."/>
            <person name="Nadendla S."/>
            <person name="Nandy P."/>
            <person name="Geyer C."/>
            <person name="Yan Y."/>
            <person name="Sichtig H."/>
        </authorList>
    </citation>
    <scope>NUCLEOTIDE SEQUENCE [LARGE SCALE GENOMIC DNA]</scope>
    <source>
        <strain evidence="15 17">FDAARGOS_656</strain>
    </source>
</reference>
<accession>A0A8H6BUR6</accession>
<comment type="subunit">
    <text evidence="13">Homopentamer. Forms homooligomers. Interacts with MFM1.</text>
</comment>
<comment type="similarity">
    <text evidence="2 14">Belongs to the CorA metal ion transporter (MIT) (TC 1.A.35) family.</text>
</comment>
<proteinExistence type="inferred from homology"/>
<keyword evidence="3 14" id="KW-0813">Transport</keyword>
<evidence type="ECO:0000256" key="7">
    <source>
        <dbReference type="ARBA" id="ARBA00022946"/>
    </source>
</evidence>
<dbReference type="InterPro" id="IPR039204">
    <property type="entry name" value="MRS2-like"/>
</dbReference>
<evidence type="ECO:0000256" key="1">
    <source>
        <dbReference type="ARBA" id="ARBA00004448"/>
    </source>
</evidence>
<evidence type="ECO:0000256" key="10">
    <source>
        <dbReference type="ARBA" id="ARBA00023128"/>
    </source>
</evidence>
<dbReference type="InterPro" id="IPR045863">
    <property type="entry name" value="CorA_TM1_TM2"/>
</dbReference>
<evidence type="ECO:0000313" key="16">
    <source>
        <dbReference type="EMBL" id="KAF6072022.1"/>
    </source>
</evidence>
<keyword evidence="5 14" id="KW-0999">Mitochondrion inner membrane</keyword>
<dbReference type="GO" id="GO:0045016">
    <property type="term" value="P:mitochondrial magnesium ion transmembrane transport"/>
    <property type="evidence" value="ECO:0007669"/>
    <property type="project" value="EnsemblFungi"/>
</dbReference>
<evidence type="ECO:0000256" key="11">
    <source>
        <dbReference type="ARBA" id="ARBA00023136"/>
    </source>
</evidence>
<keyword evidence="11 14" id="KW-0472">Membrane</keyword>
<dbReference type="SUPFAM" id="SSF144083">
    <property type="entry name" value="Magnesium transport protein CorA, transmembrane region"/>
    <property type="match status" value="1"/>
</dbReference>
<dbReference type="PANTHER" id="PTHR13890:SF27">
    <property type="entry name" value="MAGNESIUM TRANSPORTER MRS2, MITOCHONDRIAL"/>
    <property type="match status" value="1"/>
</dbReference>
<evidence type="ECO:0000256" key="14">
    <source>
        <dbReference type="RuleBase" id="RU366042"/>
    </source>
</evidence>
<comment type="function">
    <text evidence="12">High-conductance magnesium-selective channel that mediates the influx of magnesium into the mitochondrial matrix. Essential for the splicing of mRNA group II introns in mitochondria by affecting mitochondrial magnesium concentrations, which are critical for group II intron splicing. It also suppresses a variety of mitochondrial intron mutations and its absence may disturb the assembly of mitochondrial membrane complexes.</text>
</comment>
<dbReference type="EMBL" id="JABWAD010000010">
    <property type="protein sequence ID" value="KAF6072022.1"/>
    <property type="molecule type" value="Genomic_DNA"/>
</dbReference>
<evidence type="ECO:0000313" key="15">
    <source>
        <dbReference type="EMBL" id="KAF6066490.1"/>
    </source>
</evidence>
<feature type="transmembrane region" description="Helical" evidence="14">
    <location>
        <begin position="364"/>
        <end position="385"/>
    </location>
</feature>
<protein>
    <recommendedName>
        <fullName evidence="14">Magnesium transporter</fullName>
    </recommendedName>
</protein>
<gene>
    <name evidence="16" type="ORF">FOB64_000968</name>
    <name evidence="15" type="ORF">FOB64_004621</name>
</gene>
<feature type="transmembrane region" description="Helical" evidence="14">
    <location>
        <begin position="334"/>
        <end position="352"/>
    </location>
</feature>
<keyword evidence="9 14" id="KW-0406">Ion transport</keyword>
<sequence length="468" mass="53554">MYHIHRLLAPIRSNSVFFSLAQLPKPSLIGCRYKSNNVGSQDSKRTSKNSILHNLGSYSNSAESEILNKLKPITPNDLYVSCTSFDRIGNITAVSRKYPKMQFLKENHLFPRDLRKIDTSSIDVVPVIMIRPSSAILVNLLHIKAIIKKDNVMVFDTSKSEVATKLGIFMYDLELKLKSPANNVCYEFRALESILVSVTSYLEAEIKLHRQQCGIILAELEDEVDRAKLQELLIRSKKLSSFHQRAILIRDVLEELLENDEDLAGMYLTDLKRFEPEEENYEEIESILESYYNQCDEYVQQAGSLLSDIKATEEIVNIILDANRNSLMLFELKITVYTLGFTVATLVPAFYGMNLKNYIEETNWGFGLVLVVSLLQGLAITWLNFRKLHKVQKLTMMGTSNSSKAGTGLSRHIPPTSRVDRWKRGSFLYRLFYGSGGKYSKPSKKFDRPTNREKDAMWRMINDDKAMK</sequence>
<dbReference type="SMR" id="A0A8H6BUR6"/>
<evidence type="ECO:0000256" key="8">
    <source>
        <dbReference type="ARBA" id="ARBA00022989"/>
    </source>
</evidence>
<name>A0A8H6BUR6_CANAX</name>
<dbReference type="CDD" id="cd12823">
    <property type="entry name" value="Mrs2_Mfm1p-like"/>
    <property type="match status" value="1"/>
</dbReference>
<evidence type="ECO:0000256" key="5">
    <source>
        <dbReference type="ARBA" id="ARBA00022792"/>
    </source>
</evidence>
<dbReference type="GO" id="GO:1901612">
    <property type="term" value="F:cardiolipin binding"/>
    <property type="evidence" value="ECO:0007669"/>
    <property type="project" value="EnsemblFungi"/>
</dbReference>
<dbReference type="AlphaFoldDB" id="A0A8H6BUR6"/>
<evidence type="ECO:0000256" key="6">
    <source>
        <dbReference type="ARBA" id="ARBA00022842"/>
    </source>
</evidence>